<dbReference type="EMBL" id="LSFN01000032">
    <property type="protein sequence ID" value="OAB72802.1"/>
    <property type="molecule type" value="Genomic_DNA"/>
</dbReference>
<proteinExistence type="predicted"/>
<accession>A0A167C5H8</accession>
<evidence type="ECO:0000313" key="2">
    <source>
        <dbReference type="Proteomes" id="UP000077134"/>
    </source>
</evidence>
<protein>
    <submittedName>
        <fullName evidence="1">Uncharacterized protein</fullName>
    </submittedName>
</protein>
<dbReference type="OrthoDB" id="4931325at2"/>
<dbReference type="AlphaFoldDB" id="A0A167C5H8"/>
<name>A0A167C5H8_9BACL</name>
<dbReference type="Proteomes" id="UP000077134">
    <property type="component" value="Unassembled WGS sequence"/>
</dbReference>
<gene>
    <name evidence="1" type="ORF">PNBC_15325</name>
</gene>
<evidence type="ECO:0000313" key="1">
    <source>
        <dbReference type="EMBL" id="OAB72802.1"/>
    </source>
</evidence>
<dbReference type="RefSeq" id="WP_068659634.1">
    <property type="nucleotide sequence ID" value="NZ_CP017770.1"/>
</dbReference>
<comment type="caution">
    <text evidence="1">The sequence shown here is derived from an EMBL/GenBank/DDBJ whole genome shotgun (WGS) entry which is preliminary data.</text>
</comment>
<sequence length="67" mass="7414">MIRKGEISSMDTVTRKARVTFKNLDSVVTAELPYADHVAPQINDIAIVALFSNILVDGMIIAVRREV</sequence>
<keyword evidence="2" id="KW-1185">Reference proteome</keyword>
<reference evidence="1 2" key="1">
    <citation type="submission" date="2016-02" db="EMBL/GenBank/DDBJ databases">
        <title>Paenibacillus sp. LPB0068, isolated from Crassostrea gigas.</title>
        <authorList>
            <person name="Shin S.-K."/>
            <person name="Yi H."/>
        </authorList>
    </citation>
    <scope>NUCLEOTIDE SEQUENCE [LARGE SCALE GENOMIC DNA]</scope>
    <source>
        <strain evidence="1 2">LPB0068</strain>
    </source>
</reference>
<dbReference type="STRING" id="1763538.LPB68_04925"/>
<dbReference type="KEGG" id="pcx:LPB68_04925"/>
<organism evidence="1 2">
    <name type="scientific">Paenibacillus crassostreae</name>
    <dbReference type="NCBI Taxonomy" id="1763538"/>
    <lineage>
        <taxon>Bacteria</taxon>
        <taxon>Bacillati</taxon>
        <taxon>Bacillota</taxon>
        <taxon>Bacilli</taxon>
        <taxon>Bacillales</taxon>
        <taxon>Paenibacillaceae</taxon>
        <taxon>Paenibacillus</taxon>
    </lineage>
</organism>